<dbReference type="Proteomes" id="UP000195043">
    <property type="component" value="Unassembled WGS sequence"/>
</dbReference>
<feature type="chain" id="PRO_5012241361" description="Clostridial hydrophobic W" evidence="1">
    <location>
        <begin position="24"/>
        <end position="232"/>
    </location>
</feature>
<evidence type="ECO:0000313" key="2">
    <source>
        <dbReference type="EMBL" id="OTN76025.1"/>
    </source>
</evidence>
<keyword evidence="3" id="KW-1185">Reference proteome</keyword>
<dbReference type="SMART" id="SM00728">
    <property type="entry name" value="ChW"/>
    <property type="match status" value="3"/>
</dbReference>
<dbReference type="AlphaFoldDB" id="A0A242A4R3"/>
<dbReference type="OrthoDB" id="9763643at2"/>
<dbReference type="STRING" id="1834191.A5886_001101"/>
<name>A0A242A4R3_9ENTE</name>
<evidence type="ECO:0000256" key="1">
    <source>
        <dbReference type="SAM" id="SignalP"/>
    </source>
</evidence>
<keyword evidence="1" id="KW-0732">Signal</keyword>
<dbReference type="InterPro" id="IPR006637">
    <property type="entry name" value="ChW"/>
</dbReference>
<accession>A0A242A4R3</accession>
<sequence>MKKSLLVLSLLFVFFVAPITGQAASNPTVTYQSSLQKSGWQSWQSNGKTSGTTGQNKRLEAIKLKISNTKVNGNIEYKAYSQKQGWDKTYRSNGTVAGTTGKNLRMEAIQIRLTGDLAKKYDVYYRVNIPQYGWLGWAKNGAQAGSSGLSFQVEAIQVKLVKKGSKAPGSVTNPFHNGTKKYVDSKGNGTIKGSSAKIFHLPGSQYYKQTTKPIKYFKTEVEAVKAGFRPAK</sequence>
<protein>
    <recommendedName>
        <fullName evidence="4">Clostridial hydrophobic W</fullName>
    </recommendedName>
</protein>
<proteinExistence type="predicted"/>
<dbReference type="RefSeq" id="WP_086274024.1">
    <property type="nucleotide sequence ID" value="NZ_NGKU01000001.1"/>
</dbReference>
<gene>
    <name evidence="2" type="ORF">A5886_001101</name>
</gene>
<feature type="signal peptide" evidence="1">
    <location>
        <begin position="1"/>
        <end position="23"/>
    </location>
</feature>
<dbReference type="Pfam" id="PF07538">
    <property type="entry name" value="ChW"/>
    <property type="match status" value="3"/>
</dbReference>
<reference evidence="2 3" key="1">
    <citation type="submission" date="2017-05" db="EMBL/GenBank/DDBJ databases">
        <title>The Genome Sequence of Enterococcus sp. 8G7_MSG3316.</title>
        <authorList>
            <consortium name="The Broad Institute Genomics Platform"/>
            <consortium name="The Broad Institute Genomic Center for Infectious Diseases"/>
            <person name="Earl A."/>
            <person name="Manson A."/>
            <person name="Schwartman J."/>
            <person name="Gilmore M."/>
            <person name="Abouelleil A."/>
            <person name="Cao P."/>
            <person name="Chapman S."/>
            <person name="Cusick C."/>
            <person name="Shea T."/>
            <person name="Young S."/>
            <person name="Neafsey D."/>
            <person name="Nusbaum C."/>
            <person name="Birren B."/>
        </authorList>
    </citation>
    <scope>NUCLEOTIDE SEQUENCE [LARGE SCALE GENOMIC DNA]</scope>
    <source>
        <strain evidence="2 3">8G7_MSG3316</strain>
    </source>
</reference>
<evidence type="ECO:0000313" key="3">
    <source>
        <dbReference type="Proteomes" id="UP000195043"/>
    </source>
</evidence>
<evidence type="ECO:0008006" key="4">
    <source>
        <dbReference type="Google" id="ProtNLM"/>
    </source>
</evidence>
<comment type="caution">
    <text evidence="2">The sequence shown here is derived from an EMBL/GenBank/DDBJ whole genome shotgun (WGS) entry which is preliminary data.</text>
</comment>
<organism evidence="2 3">
    <name type="scientific">Candidatus Enterococcus testudinis</name>
    <dbReference type="NCBI Taxonomy" id="1834191"/>
    <lineage>
        <taxon>Bacteria</taxon>
        <taxon>Bacillati</taxon>
        <taxon>Bacillota</taxon>
        <taxon>Bacilli</taxon>
        <taxon>Lactobacillales</taxon>
        <taxon>Enterococcaceae</taxon>
        <taxon>Enterococcus</taxon>
    </lineage>
</organism>
<dbReference type="EMBL" id="NGKU01000001">
    <property type="protein sequence ID" value="OTN76025.1"/>
    <property type="molecule type" value="Genomic_DNA"/>
</dbReference>